<feature type="region of interest" description="Disordered" evidence="1">
    <location>
        <begin position="124"/>
        <end position="150"/>
    </location>
</feature>
<sequence>MTLLKKREFGSLSIIEIIEKRIRPPIWAAGFFSVHLPPSQAAQGVMRRALFLAVYQAALIVYLILYLMLLSISERGYMNEQKRLFLTLHFFCTLRMYIEFWREMRRRHSDICGNSVPDKAHRFLPVRRNPRRPRQASSRSTFVTKKDGSPSFSKKIRMYKILREKCSGGARRLRE</sequence>
<keyword evidence="2" id="KW-0812">Transmembrane</keyword>
<feature type="transmembrane region" description="Helical" evidence="2">
    <location>
        <begin position="49"/>
        <end position="72"/>
    </location>
</feature>
<dbReference type="EMBL" id="JAFBEV010000011">
    <property type="protein sequence ID" value="MBM7658037.1"/>
    <property type="molecule type" value="Genomic_DNA"/>
</dbReference>
<keyword evidence="2" id="KW-0472">Membrane</keyword>
<evidence type="ECO:0000256" key="2">
    <source>
        <dbReference type="SAM" id="Phobius"/>
    </source>
</evidence>
<accession>A0ABS2Q8B9</accession>
<evidence type="ECO:0000313" key="4">
    <source>
        <dbReference type="Proteomes" id="UP000823201"/>
    </source>
</evidence>
<gene>
    <name evidence="3" type="ORF">JOC27_001489</name>
</gene>
<evidence type="ECO:0000256" key="1">
    <source>
        <dbReference type="SAM" id="MobiDB-lite"/>
    </source>
</evidence>
<name>A0ABS2Q8B9_9BACL</name>
<keyword evidence="2" id="KW-1133">Transmembrane helix</keyword>
<organism evidence="3 4">
    <name type="scientific">Sporolactobacillus spathodeae</name>
    <dbReference type="NCBI Taxonomy" id="1465502"/>
    <lineage>
        <taxon>Bacteria</taxon>
        <taxon>Bacillati</taxon>
        <taxon>Bacillota</taxon>
        <taxon>Bacilli</taxon>
        <taxon>Bacillales</taxon>
        <taxon>Sporolactobacillaceae</taxon>
        <taxon>Sporolactobacillus</taxon>
    </lineage>
</organism>
<reference evidence="3 4" key="1">
    <citation type="submission" date="2021-01" db="EMBL/GenBank/DDBJ databases">
        <title>Genomic Encyclopedia of Type Strains, Phase IV (KMG-IV): sequencing the most valuable type-strain genomes for metagenomic binning, comparative biology and taxonomic classification.</title>
        <authorList>
            <person name="Goeker M."/>
        </authorList>
    </citation>
    <scope>NUCLEOTIDE SEQUENCE [LARGE SCALE GENOMIC DNA]</scope>
    <source>
        <strain evidence="3 4">DSM 100968</strain>
    </source>
</reference>
<proteinExistence type="predicted"/>
<keyword evidence="4" id="KW-1185">Reference proteome</keyword>
<dbReference type="Proteomes" id="UP000823201">
    <property type="component" value="Unassembled WGS sequence"/>
</dbReference>
<feature type="compositionally biased region" description="Basic residues" evidence="1">
    <location>
        <begin position="124"/>
        <end position="134"/>
    </location>
</feature>
<protein>
    <submittedName>
        <fullName evidence="3">Uncharacterized protein</fullName>
    </submittedName>
</protein>
<comment type="caution">
    <text evidence="3">The sequence shown here is derived from an EMBL/GenBank/DDBJ whole genome shotgun (WGS) entry which is preliminary data.</text>
</comment>
<evidence type="ECO:0000313" key="3">
    <source>
        <dbReference type="EMBL" id="MBM7658037.1"/>
    </source>
</evidence>